<dbReference type="EMBL" id="CM056744">
    <property type="protein sequence ID" value="KAJ8664427.1"/>
    <property type="molecule type" value="Genomic_DNA"/>
</dbReference>
<accession>A0ACC2N053</accession>
<proteinExistence type="predicted"/>
<keyword evidence="2" id="KW-1185">Reference proteome</keyword>
<protein>
    <submittedName>
        <fullName evidence="1">Uncharacterized protein</fullName>
    </submittedName>
</protein>
<sequence>MFSDDVLIFQESFQRHEPRTLWKFLGEEFVVKVTMRRQINQLVWFILFISSCSHVICKKSGHAKICETETCRKTAKTILANMDKTINPCVDFYKYACGNYMKNEPFPAGLEKIEPIGQLHIQVMEQLNHTIWNIKKNDIQPLQKLLQYYKSCTDEEQINKKSEKKLLELIKNAGGWPVLEQSWNEPNTDWEKTIYSLYNQGMPHIFLINAFYSHDFKNNNTISIFVGEPVFKLPTYLLIRGQSDPWVQRYLAYIVDLAVMLGANPLRAHEELKEALDFEIELARISTPIGQNKGFIDSYHPTTIGELQKQCPHVSWMQYLTRVLKPSGELQLSERILVVNSDFLPNFCAKLRATSMRTRINYIFHSLVADVATQLSSRLRERAFQFNSEIGLGMREPRWWQCLSIMNSHMHLATSAIFARKVLKKETKADVSQLVQLIRQRMRHSLQHNNWMDSKTKRSAIDKFDAMTSLIAYPDELLDDRKLENYYIDLTIARDNFLENFLRSGRFMMNMLSKKSNNKFRKLEWTSSLTAGASANGVYMFSTNFFFLSAGLLQEPFFHVANPKYVNFGGLGSLAGHEMTHGFDDSGRKFEKRGGYVNWWNHETEKKFIDKSQCFVKQYERLKIADGIKVNGTLTLGENIADNGGVKQAYLAYKDWVTLNATPEPRLTGLTEFSQKQMFWLSYANRWCAKYRPGPISPHLLYEAHSPNYLRVMIPLMNIPDFAIDFKCSKDTPMNPAKRCHIW</sequence>
<reference evidence="1" key="1">
    <citation type="submission" date="2023-04" db="EMBL/GenBank/DDBJ databases">
        <title>A chromosome-level genome assembly of the parasitoid wasp Eretmocerus hayati.</title>
        <authorList>
            <person name="Zhong Y."/>
            <person name="Liu S."/>
            <person name="Liu Y."/>
        </authorList>
    </citation>
    <scope>NUCLEOTIDE SEQUENCE</scope>
    <source>
        <strain evidence="1">ZJU_SS_LIU_2023</strain>
    </source>
</reference>
<evidence type="ECO:0000313" key="2">
    <source>
        <dbReference type="Proteomes" id="UP001239111"/>
    </source>
</evidence>
<organism evidence="1 2">
    <name type="scientific">Eretmocerus hayati</name>
    <dbReference type="NCBI Taxonomy" id="131215"/>
    <lineage>
        <taxon>Eukaryota</taxon>
        <taxon>Metazoa</taxon>
        <taxon>Ecdysozoa</taxon>
        <taxon>Arthropoda</taxon>
        <taxon>Hexapoda</taxon>
        <taxon>Insecta</taxon>
        <taxon>Pterygota</taxon>
        <taxon>Neoptera</taxon>
        <taxon>Endopterygota</taxon>
        <taxon>Hymenoptera</taxon>
        <taxon>Apocrita</taxon>
        <taxon>Proctotrupomorpha</taxon>
        <taxon>Chalcidoidea</taxon>
        <taxon>Aphelinidae</taxon>
        <taxon>Aphelininae</taxon>
        <taxon>Eretmocerus</taxon>
    </lineage>
</organism>
<name>A0ACC2N053_9HYME</name>
<dbReference type="Proteomes" id="UP001239111">
    <property type="component" value="Chromosome 4"/>
</dbReference>
<comment type="caution">
    <text evidence="1">The sequence shown here is derived from an EMBL/GenBank/DDBJ whole genome shotgun (WGS) entry which is preliminary data.</text>
</comment>
<gene>
    <name evidence="1" type="ORF">QAD02_006089</name>
</gene>
<evidence type="ECO:0000313" key="1">
    <source>
        <dbReference type="EMBL" id="KAJ8664427.1"/>
    </source>
</evidence>